<dbReference type="RefSeq" id="WP_322609180.1">
    <property type="nucleotide sequence ID" value="NZ_JARVCO010000010.1"/>
</dbReference>
<sequence>MNPEFRTIEAMVRLYCRKNHGKNGCPECRALLDYARMRIEKCPFGTEKPTCENCTVHCYKSEMRERVKKVMRFSGPRMLMHHPVLAIRHLIRSKRYSGSRSK</sequence>
<evidence type="ECO:0000313" key="1">
    <source>
        <dbReference type="EMBL" id="MDZ8119396.1"/>
    </source>
</evidence>
<gene>
    <name evidence="1" type="ORF">P9H32_12260</name>
</gene>
<dbReference type="EMBL" id="JARVCO010000010">
    <property type="protein sequence ID" value="MDZ8119396.1"/>
    <property type="molecule type" value="Genomic_DNA"/>
</dbReference>
<keyword evidence="2" id="KW-1185">Reference proteome</keyword>
<dbReference type="InterPro" id="IPR020483">
    <property type="entry name" value="Uncharacterised_YgbA"/>
</dbReference>
<evidence type="ECO:0000313" key="2">
    <source>
        <dbReference type="Proteomes" id="UP001290861"/>
    </source>
</evidence>
<organism evidence="1 2">
    <name type="scientific">Pontiella agarivorans</name>
    <dbReference type="NCBI Taxonomy" id="3038953"/>
    <lineage>
        <taxon>Bacteria</taxon>
        <taxon>Pseudomonadati</taxon>
        <taxon>Kiritimatiellota</taxon>
        <taxon>Kiritimatiellia</taxon>
        <taxon>Kiritimatiellales</taxon>
        <taxon>Pontiellaceae</taxon>
        <taxon>Pontiella</taxon>
    </lineage>
</organism>
<name>A0ABU5MZK5_9BACT</name>
<proteinExistence type="predicted"/>
<dbReference type="Proteomes" id="UP001290861">
    <property type="component" value="Unassembled WGS sequence"/>
</dbReference>
<dbReference type="Pfam" id="PF11756">
    <property type="entry name" value="YgbA_NO"/>
    <property type="match status" value="1"/>
</dbReference>
<dbReference type="NCBIfam" id="NF007714">
    <property type="entry name" value="PRK10410.1-2"/>
    <property type="match status" value="1"/>
</dbReference>
<accession>A0ABU5MZK5</accession>
<comment type="caution">
    <text evidence="1">The sequence shown here is derived from an EMBL/GenBank/DDBJ whole genome shotgun (WGS) entry which is preliminary data.</text>
</comment>
<protein>
    <submittedName>
        <fullName evidence="1">Nitrous oxide-stimulated promoter family protein</fullName>
    </submittedName>
</protein>
<reference evidence="1 2" key="1">
    <citation type="journal article" date="2024" name="Appl. Environ. Microbiol.">
        <title>Pontiella agarivorans sp. nov., a novel marine anaerobic bacterium capable of degrading macroalgal polysaccharides and fixing nitrogen.</title>
        <authorList>
            <person name="Liu N."/>
            <person name="Kivenson V."/>
            <person name="Peng X."/>
            <person name="Cui Z."/>
            <person name="Lankiewicz T.S."/>
            <person name="Gosselin K.M."/>
            <person name="English C.J."/>
            <person name="Blair E.M."/>
            <person name="O'Malley M.A."/>
            <person name="Valentine D.L."/>
        </authorList>
    </citation>
    <scope>NUCLEOTIDE SEQUENCE [LARGE SCALE GENOMIC DNA]</scope>
    <source>
        <strain evidence="1 2">NLcol2</strain>
    </source>
</reference>